<dbReference type="Proteomes" id="UP001217838">
    <property type="component" value="Unassembled WGS sequence"/>
</dbReference>
<keyword evidence="2" id="KW-1185">Reference proteome</keyword>
<dbReference type="EMBL" id="JAQNDN010000019">
    <property type="protein sequence ID" value="MDC0672180.1"/>
    <property type="molecule type" value="Genomic_DNA"/>
</dbReference>
<proteinExistence type="predicted"/>
<sequence>MTPQVPALLEAARALATGSPLHALGLVGRDDSAPGLTLRGIAYAQLGDLDLARSALEQAAAGATDPLTLARARAALVEVALGSGAPAQAAAAAAAAADALERLGDARNAAMQRLVRARAEVLLGRLNEARRAVEAVLAGDLAPDLRAVASLVQAEIAVRTLASTAARDALARARGALELAPHRLLARAVDALEHELARPVARLWRDGLTSDADLFTIEAASRGELLLVDACRRLVIGGRVTVPLARRSVLFALLLVLARAWPAAVARDELAARGFAVRRVNDSHRARLRVELGRLRKLMDGLGAAPTATSDGYVLASQRDVAVLLPPADDEVARLGLLLGDGASWSAQALAEHAGVSLRTAQRALRALVEQGVAVRTGKGKDVRYTRPGAPIASRMLLLGLVPGV</sequence>
<dbReference type="InterPro" id="IPR011990">
    <property type="entry name" value="TPR-like_helical_dom_sf"/>
</dbReference>
<dbReference type="SUPFAM" id="SSF46785">
    <property type="entry name" value="Winged helix' DNA-binding domain"/>
    <property type="match status" value="1"/>
</dbReference>
<dbReference type="SUPFAM" id="SSF48452">
    <property type="entry name" value="TPR-like"/>
    <property type="match status" value="1"/>
</dbReference>
<dbReference type="Gene3D" id="1.10.10.10">
    <property type="entry name" value="Winged helix-like DNA-binding domain superfamily/Winged helix DNA-binding domain"/>
    <property type="match status" value="1"/>
</dbReference>
<name>A0ABT5BDF8_9BACT</name>
<dbReference type="InterPro" id="IPR036388">
    <property type="entry name" value="WH-like_DNA-bd_sf"/>
</dbReference>
<accession>A0ABT5BDF8</accession>
<evidence type="ECO:0000313" key="1">
    <source>
        <dbReference type="EMBL" id="MDC0672180.1"/>
    </source>
</evidence>
<evidence type="ECO:0000313" key="2">
    <source>
        <dbReference type="Proteomes" id="UP001217838"/>
    </source>
</evidence>
<protein>
    <submittedName>
        <fullName evidence="1">Helix-turn-helix domain-containing protein</fullName>
    </submittedName>
</protein>
<gene>
    <name evidence="1" type="ORF">POL58_30815</name>
</gene>
<dbReference type="RefSeq" id="WP_272003495.1">
    <property type="nucleotide sequence ID" value="NZ_JAQNDN010000019.1"/>
</dbReference>
<organism evidence="1 2">
    <name type="scientific">Nannocystis radixulma</name>
    <dbReference type="NCBI Taxonomy" id="2995305"/>
    <lineage>
        <taxon>Bacteria</taxon>
        <taxon>Pseudomonadati</taxon>
        <taxon>Myxococcota</taxon>
        <taxon>Polyangia</taxon>
        <taxon>Nannocystales</taxon>
        <taxon>Nannocystaceae</taxon>
        <taxon>Nannocystis</taxon>
    </lineage>
</organism>
<dbReference type="InterPro" id="IPR036390">
    <property type="entry name" value="WH_DNA-bd_sf"/>
</dbReference>
<comment type="caution">
    <text evidence="1">The sequence shown here is derived from an EMBL/GenBank/DDBJ whole genome shotgun (WGS) entry which is preliminary data.</text>
</comment>
<reference evidence="1 2" key="1">
    <citation type="submission" date="2022-11" db="EMBL/GenBank/DDBJ databases">
        <title>Minimal conservation of predation-associated metabolite biosynthetic gene clusters underscores biosynthetic potential of Myxococcota including descriptions for ten novel species: Archangium lansinium sp. nov., Myxococcus landrumus sp. nov., Nannocystis bai.</title>
        <authorList>
            <person name="Ahearne A."/>
            <person name="Stevens C."/>
            <person name="Dowd S."/>
        </authorList>
    </citation>
    <scope>NUCLEOTIDE SEQUENCE [LARGE SCALE GENOMIC DNA]</scope>
    <source>
        <strain evidence="1 2">NCELM</strain>
    </source>
</reference>